<evidence type="ECO:0000259" key="1">
    <source>
        <dbReference type="SMART" id="SM00827"/>
    </source>
</evidence>
<reference evidence="2 3" key="1">
    <citation type="submission" date="2019-09" db="EMBL/GenBank/DDBJ databases">
        <title>Draft genome sequence of Acinetobacter tandoii W4-4-4 isolated from environmental water sample.</title>
        <authorList>
            <person name="Wee S.K."/>
            <person name="Yan B."/>
            <person name="Mustaffa S.B."/>
            <person name="Yap E.P.H."/>
        </authorList>
    </citation>
    <scope>NUCLEOTIDE SEQUENCE [LARGE SCALE GENOMIC DNA]</scope>
    <source>
        <strain evidence="2 3">W4-4-4</strain>
    </source>
</reference>
<feature type="domain" description="Malonyl-CoA:ACP transacylase (MAT)" evidence="1">
    <location>
        <begin position="6"/>
        <end position="297"/>
    </location>
</feature>
<dbReference type="InterPro" id="IPR001227">
    <property type="entry name" value="Ac_transferase_dom_sf"/>
</dbReference>
<dbReference type="SUPFAM" id="SSF52151">
    <property type="entry name" value="FabD/lysophospholipase-like"/>
    <property type="match status" value="1"/>
</dbReference>
<dbReference type="PANTHER" id="PTHR42681">
    <property type="entry name" value="MALONYL-COA-ACYL CARRIER PROTEIN TRANSACYLASE, MITOCHONDRIAL"/>
    <property type="match status" value="1"/>
</dbReference>
<keyword evidence="2" id="KW-0012">Acyltransferase</keyword>
<dbReference type="SMART" id="SM00827">
    <property type="entry name" value="PKS_AT"/>
    <property type="match status" value="1"/>
</dbReference>
<sequence>MNFAILFSGQGVQNLAHVQQLKDLAIELDVNLQLTQHLPELFKADLSETDLYCNDFAQPFIFALQWCRCQKLKHCLEETMSFSGYSLGELSALICSTQTDLAQGLYLARQRGILMSNAVHVPSGLLAIQGMNWAGLSPILANTETELSIKISDSHFIVGGLASNLQQLTQQLKQVGTHSVKRLNVSIPSHTSLMNGAVAPYRQVLQQHLFNRLEVPIISGSGGHKYFKSCDAVEALIDQMNHAIDWDSCLTAIQENQPDIVLEIGPGNALSKMVLERSPHLNVRAVDDFKTFAGLELWIEKQQNIYS</sequence>
<evidence type="ECO:0000313" key="2">
    <source>
        <dbReference type="EMBL" id="KAB1853663.1"/>
    </source>
</evidence>
<dbReference type="InterPro" id="IPR014043">
    <property type="entry name" value="Acyl_transferase_dom"/>
</dbReference>
<dbReference type="Gene3D" id="3.40.366.10">
    <property type="entry name" value="Malonyl-Coenzyme A Acyl Carrier Protein, domain 2"/>
    <property type="match status" value="1"/>
</dbReference>
<evidence type="ECO:0000313" key="3">
    <source>
        <dbReference type="Proteomes" id="UP000325788"/>
    </source>
</evidence>
<dbReference type="Pfam" id="PF00698">
    <property type="entry name" value="Acyl_transf_1"/>
    <property type="match status" value="1"/>
</dbReference>
<dbReference type="GO" id="GO:0005829">
    <property type="term" value="C:cytosol"/>
    <property type="evidence" value="ECO:0007669"/>
    <property type="project" value="TreeGrafter"/>
</dbReference>
<accession>A0A5N4WDF9</accession>
<dbReference type="RefSeq" id="WP_151504979.1">
    <property type="nucleotide sequence ID" value="NZ_VXLD01000008.1"/>
</dbReference>
<protein>
    <submittedName>
        <fullName evidence="2">Acyltransferase domain-containing protein</fullName>
    </submittedName>
</protein>
<dbReference type="InterPro" id="IPR050858">
    <property type="entry name" value="Mal-CoA-ACP_Trans/PKS_FabD"/>
</dbReference>
<dbReference type="AlphaFoldDB" id="A0A5N4WDF9"/>
<dbReference type="GO" id="GO:0004314">
    <property type="term" value="F:[acyl-carrier-protein] S-malonyltransferase activity"/>
    <property type="evidence" value="ECO:0007669"/>
    <property type="project" value="TreeGrafter"/>
</dbReference>
<proteinExistence type="predicted"/>
<organism evidence="2 3">
    <name type="scientific">Acinetobacter tandoii</name>
    <dbReference type="NCBI Taxonomy" id="202954"/>
    <lineage>
        <taxon>Bacteria</taxon>
        <taxon>Pseudomonadati</taxon>
        <taxon>Pseudomonadota</taxon>
        <taxon>Gammaproteobacteria</taxon>
        <taxon>Moraxellales</taxon>
        <taxon>Moraxellaceae</taxon>
        <taxon>Acinetobacter</taxon>
    </lineage>
</organism>
<name>A0A5N4WDF9_9GAMM</name>
<dbReference type="PANTHER" id="PTHR42681:SF6">
    <property type="entry name" value="BLL0263 PROTEIN"/>
    <property type="match status" value="1"/>
</dbReference>
<keyword evidence="2" id="KW-0808">Transferase</keyword>
<gene>
    <name evidence="2" type="ORF">F4W09_12425</name>
</gene>
<comment type="caution">
    <text evidence="2">The sequence shown here is derived from an EMBL/GenBank/DDBJ whole genome shotgun (WGS) entry which is preliminary data.</text>
</comment>
<dbReference type="Proteomes" id="UP000325788">
    <property type="component" value="Unassembled WGS sequence"/>
</dbReference>
<dbReference type="InterPro" id="IPR016035">
    <property type="entry name" value="Acyl_Trfase/lysoPLipase"/>
</dbReference>
<dbReference type="EMBL" id="VXLD01000008">
    <property type="protein sequence ID" value="KAB1853663.1"/>
    <property type="molecule type" value="Genomic_DNA"/>
</dbReference>
<dbReference type="GO" id="GO:0006633">
    <property type="term" value="P:fatty acid biosynthetic process"/>
    <property type="evidence" value="ECO:0007669"/>
    <property type="project" value="TreeGrafter"/>
</dbReference>